<evidence type="ECO:0000313" key="7">
    <source>
        <dbReference type="Proteomes" id="UP000001996"/>
    </source>
</evidence>
<dbReference type="GeneID" id="5230622"/>
<dbReference type="VEuPathDB" id="FungiDB:LELG_05278"/>
<dbReference type="Gene3D" id="2.130.10.10">
    <property type="entry name" value="YVTN repeat-like/Quinoprotein amine dehydrogenase"/>
    <property type="match status" value="1"/>
</dbReference>
<dbReference type="eggNOG" id="KOG4547">
    <property type="taxonomic scope" value="Eukaryota"/>
</dbReference>
<dbReference type="InParanoid" id="A5E6N9"/>
<dbReference type="OMA" id="WVKWCLI"/>
<dbReference type="KEGG" id="lel:PVL30_002374"/>
<feature type="region of interest" description="Disordered" evidence="4">
    <location>
        <begin position="622"/>
        <end position="686"/>
    </location>
</feature>
<dbReference type="OrthoDB" id="30195at2759"/>
<gene>
    <name evidence="6" type="ORF">LELG_05278</name>
</gene>
<feature type="region of interest" description="Disordered" evidence="4">
    <location>
        <begin position="416"/>
        <end position="442"/>
    </location>
</feature>
<name>A5E6N9_LODEL</name>
<dbReference type="SUPFAM" id="SSF50978">
    <property type="entry name" value="WD40 repeat-like"/>
    <property type="match status" value="1"/>
</dbReference>
<proteinExistence type="inferred from homology"/>
<dbReference type="GO" id="GO:0000462">
    <property type="term" value="P:maturation of SSU-rRNA from tricistronic rRNA transcript (SSU-rRNA, 5.8S rRNA, LSU-rRNA)"/>
    <property type="evidence" value="ECO:0007669"/>
    <property type="project" value="TreeGrafter"/>
</dbReference>
<keyword evidence="2" id="KW-0539">Nucleus</keyword>
<evidence type="ECO:0000313" key="6">
    <source>
        <dbReference type="EMBL" id="EDK47097.1"/>
    </source>
</evidence>
<dbReference type="Pfam" id="PF04003">
    <property type="entry name" value="Utp12"/>
    <property type="match status" value="1"/>
</dbReference>
<organism evidence="6 7">
    <name type="scientific">Lodderomyces elongisporus (strain ATCC 11503 / CBS 2605 / JCM 1781 / NBRC 1676 / NRRL YB-4239)</name>
    <name type="common">Yeast</name>
    <name type="synonym">Saccharomyces elongisporus</name>
    <dbReference type="NCBI Taxonomy" id="379508"/>
    <lineage>
        <taxon>Eukaryota</taxon>
        <taxon>Fungi</taxon>
        <taxon>Dikarya</taxon>
        <taxon>Ascomycota</taxon>
        <taxon>Saccharomycotina</taxon>
        <taxon>Pichiomycetes</taxon>
        <taxon>Debaryomycetaceae</taxon>
        <taxon>Candida/Lodderomyces clade</taxon>
        <taxon>Lodderomyces</taxon>
    </lineage>
</organism>
<feature type="region of interest" description="Disordered" evidence="4">
    <location>
        <begin position="275"/>
        <end position="320"/>
    </location>
</feature>
<dbReference type="Proteomes" id="UP000001996">
    <property type="component" value="Unassembled WGS sequence"/>
</dbReference>
<feature type="compositionally biased region" description="Low complexity" evidence="4">
    <location>
        <begin position="275"/>
        <end position="289"/>
    </location>
</feature>
<dbReference type="STRING" id="379508.A5E6N9"/>
<dbReference type="AlphaFoldDB" id="A5E6N9"/>
<dbReference type="InterPro" id="IPR015943">
    <property type="entry name" value="WD40/YVTN_repeat-like_dom_sf"/>
</dbReference>
<evidence type="ECO:0000256" key="4">
    <source>
        <dbReference type="SAM" id="MobiDB-lite"/>
    </source>
</evidence>
<accession>A5E6N9</accession>
<reference evidence="6 7" key="1">
    <citation type="journal article" date="2009" name="Nature">
        <title>Evolution of pathogenicity and sexual reproduction in eight Candida genomes.</title>
        <authorList>
            <person name="Butler G."/>
            <person name="Rasmussen M.D."/>
            <person name="Lin M.F."/>
            <person name="Santos M.A."/>
            <person name="Sakthikumar S."/>
            <person name="Munro C.A."/>
            <person name="Rheinbay E."/>
            <person name="Grabherr M."/>
            <person name="Forche A."/>
            <person name="Reedy J.L."/>
            <person name="Agrafioti I."/>
            <person name="Arnaud M.B."/>
            <person name="Bates S."/>
            <person name="Brown A.J."/>
            <person name="Brunke S."/>
            <person name="Costanzo M.C."/>
            <person name="Fitzpatrick D.A."/>
            <person name="de Groot P.W."/>
            <person name="Harris D."/>
            <person name="Hoyer L.L."/>
            <person name="Hube B."/>
            <person name="Klis F.M."/>
            <person name="Kodira C."/>
            <person name="Lennard N."/>
            <person name="Logue M.E."/>
            <person name="Martin R."/>
            <person name="Neiman A.M."/>
            <person name="Nikolaou E."/>
            <person name="Quail M.A."/>
            <person name="Quinn J."/>
            <person name="Santos M.C."/>
            <person name="Schmitzberger F.F."/>
            <person name="Sherlock G."/>
            <person name="Shah P."/>
            <person name="Silverstein K.A."/>
            <person name="Skrzypek M.S."/>
            <person name="Soll D."/>
            <person name="Staggs R."/>
            <person name="Stansfield I."/>
            <person name="Stumpf M.P."/>
            <person name="Sudbery P.E."/>
            <person name="Srikantha T."/>
            <person name="Zeng Q."/>
            <person name="Berman J."/>
            <person name="Berriman M."/>
            <person name="Heitman J."/>
            <person name="Gow N.A."/>
            <person name="Lorenz M.C."/>
            <person name="Birren B.W."/>
            <person name="Kellis M."/>
            <person name="Cuomo C.A."/>
        </authorList>
    </citation>
    <scope>NUCLEOTIDE SEQUENCE [LARGE SCALE GENOMIC DNA]</scope>
    <source>
        <strain evidence="7">ATCC 11503 / BCRC 21390 / CBS 2605 / JCM 1781 / NBRC 1676 / NRRL YB-4239</strain>
    </source>
</reference>
<dbReference type="PANTHER" id="PTHR44267">
    <property type="entry name" value="WD REPEAT-CONTAINING PROTEIN 43"/>
    <property type="match status" value="1"/>
</dbReference>
<sequence>MSGPIIHAKFDSSNRYLASILVSLDTHQIQVQSVSPSSSSLNASLNLDKLNKVTNISWIDTDDKNTVQLLAVCLSRGSILIYSPQTNDIVEELSTKANVTVLDFHYSSVTRTAWSSDVDGNIHEWDMVLYLLLQLFKVGEIIESVDAVYQILSCIYDKEACLLLGANSIYVYNLKNKEVMKTYPGHIQPISTITMVKGTNLFLTSAKGDRFINLYSLEKVTTKAIFVASASVTSLAIGYSANSDEAKRASILTAINENGNLEVFNDFLAETPSSSSSSLSSSSSSSSGSQGHIPKKKRRQAGGVSSRPSNSTIKLSRSEEEIKNPHDANLIINAVSIRDESVLYTWLENATVSYFDTVKWIDETGNNYLLDSNKTIIKRKANLKHLQPSGSYGHDAAASKLYNESHAIVGDGTNIGDLEGEHGVGDNDGGEDEEEQEEESMAEKLERLAMKNQKAGPQRRRKLEDNRNGISLSVILSQSLTNNDHTLLETVLQTTDTQTIKNTISRLNPYLSVVLLDRLSEKIQRQVSRFSQLNYWLKWILVIHGSVIASLPNLNTKLYALHSVLSKKADTLPRLLELRGRLNLLYDGTSLKQSLDEKNEEEEEEVIDSDVEYIEDLDDAEFNGEIEVDEVQDDYVDSDMEMDEEEDVGVEESDGAGAEDDDDDDDDEEDVASLDGLDNHSDLEID</sequence>
<protein>
    <recommendedName>
        <fullName evidence="5">Small-subunit processome Utp12 domain-containing protein</fullName>
    </recommendedName>
</protein>
<dbReference type="InterPro" id="IPR001680">
    <property type="entry name" value="WD40_rpt"/>
</dbReference>
<dbReference type="PANTHER" id="PTHR44267:SF1">
    <property type="entry name" value="WD REPEAT-CONTAINING PROTEIN 43"/>
    <property type="match status" value="1"/>
</dbReference>
<evidence type="ECO:0000256" key="3">
    <source>
        <dbReference type="ARBA" id="ARBA00038335"/>
    </source>
</evidence>
<keyword evidence="7" id="KW-1185">Reference proteome</keyword>
<dbReference type="FunCoup" id="A5E6N9">
    <property type="interactions" value="783"/>
</dbReference>
<evidence type="ECO:0000256" key="2">
    <source>
        <dbReference type="ARBA" id="ARBA00023242"/>
    </source>
</evidence>
<feature type="compositionally biased region" description="Acidic residues" evidence="4">
    <location>
        <begin position="428"/>
        <end position="440"/>
    </location>
</feature>
<dbReference type="EMBL" id="CH981532">
    <property type="protein sequence ID" value="EDK47097.1"/>
    <property type="molecule type" value="Genomic_DNA"/>
</dbReference>
<evidence type="ECO:0000259" key="5">
    <source>
        <dbReference type="Pfam" id="PF04003"/>
    </source>
</evidence>
<dbReference type="InterPro" id="IPR052414">
    <property type="entry name" value="U3_snoRNA-assoc_WDR"/>
</dbReference>
<comment type="similarity">
    <text evidence="3">Belongs to the UTP5 family.</text>
</comment>
<dbReference type="InterPro" id="IPR036322">
    <property type="entry name" value="WD40_repeat_dom_sf"/>
</dbReference>
<dbReference type="GO" id="GO:0032040">
    <property type="term" value="C:small-subunit processome"/>
    <property type="evidence" value="ECO:0007669"/>
    <property type="project" value="UniProtKB-ARBA"/>
</dbReference>
<dbReference type="HOGENOM" id="CLU_023936_0_0_1"/>
<feature type="compositionally biased region" description="Basic and acidic residues" evidence="4">
    <location>
        <begin position="677"/>
        <end position="686"/>
    </location>
</feature>
<evidence type="ECO:0000256" key="1">
    <source>
        <dbReference type="ARBA" id="ARBA00004123"/>
    </source>
</evidence>
<feature type="compositionally biased region" description="Polar residues" evidence="4">
    <location>
        <begin position="306"/>
        <end position="315"/>
    </location>
</feature>
<feature type="compositionally biased region" description="Acidic residues" evidence="4">
    <location>
        <begin position="622"/>
        <end position="672"/>
    </location>
</feature>
<feature type="domain" description="Small-subunit processome Utp12" evidence="5">
    <location>
        <begin position="483"/>
        <end position="585"/>
    </location>
</feature>
<dbReference type="InterPro" id="IPR007148">
    <property type="entry name" value="SSU_processome_Utp12"/>
</dbReference>
<dbReference type="SMART" id="SM00320">
    <property type="entry name" value="WD40"/>
    <property type="match status" value="2"/>
</dbReference>
<comment type="subcellular location">
    <subcellularLocation>
        <location evidence="1">Nucleus</location>
    </subcellularLocation>
</comment>